<gene>
    <name evidence="2" type="ORF">CPELLU_LOCUS1113</name>
</gene>
<keyword evidence="3" id="KW-1185">Reference proteome</keyword>
<feature type="compositionally biased region" description="Basic residues" evidence="1">
    <location>
        <begin position="544"/>
        <end position="553"/>
    </location>
</feature>
<evidence type="ECO:0000313" key="3">
    <source>
        <dbReference type="Proteomes" id="UP000789759"/>
    </source>
</evidence>
<dbReference type="Proteomes" id="UP000789759">
    <property type="component" value="Unassembled WGS sequence"/>
</dbReference>
<sequence length="553" mass="64797">MNDEWLEYQYTNEGCLEYHDPDIDYEILDDNKSYLENVSVSEIPSTSKTTTDESITTNNEHIINDIGFDKEALNHAKKFAASTLKNFEQYERDINWLALDDDLQSEYESMPIKQLMGIWKLDSKVLDVALKAETENALTSLGKDYQFIKSSTSSKFVCSHCFDNEGGHFFRRRGTGVSQFSCVEKHINDNQHSLYLLGRWIQEMSTDQDQEFQAILLEEQITKAHPPTYFSIRAALRIKKVNLRRLEEKNKYIDIILNQLQKLGEALGTVIWQLRSEIHTQRKMLETPNTLQEFHDGFPKYIRDLFDNFIIFIMQKKWNIVQKKCIQRGLIPSEFNIERAIKISAFILSLIFSMSFPGINFWLSHIMSSLCRKPKLLNSLYAILCTANVVSHTNRYEKKLEKLRMIFRSNEDLKFRITLVQSEQEQLNLLLSKYVNESSLTPIDRPMKSREEVLQKLTNQLLEAFDYTDPTQHQLFRGTSQNNNEGFQNLFECYDHGKERLQLIYKQDIEKSIPRNTSGQRSQNVVVDTFAQQQKRQKEENLKKGNKKSYKSK</sequence>
<evidence type="ECO:0000256" key="1">
    <source>
        <dbReference type="SAM" id="MobiDB-lite"/>
    </source>
</evidence>
<proteinExistence type="predicted"/>
<protein>
    <submittedName>
        <fullName evidence="2">25241_t:CDS:1</fullName>
    </submittedName>
</protein>
<dbReference type="OrthoDB" id="2419899at2759"/>
<organism evidence="2 3">
    <name type="scientific">Cetraspora pellucida</name>
    <dbReference type="NCBI Taxonomy" id="1433469"/>
    <lineage>
        <taxon>Eukaryota</taxon>
        <taxon>Fungi</taxon>
        <taxon>Fungi incertae sedis</taxon>
        <taxon>Mucoromycota</taxon>
        <taxon>Glomeromycotina</taxon>
        <taxon>Glomeromycetes</taxon>
        <taxon>Diversisporales</taxon>
        <taxon>Gigasporaceae</taxon>
        <taxon>Cetraspora</taxon>
    </lineage>
</organism>
<name>A0A9N8W371_9GLOM</name>
<dbReference type="AlphaFoldDB" id="A0A9N8W371"/>
<accession>A0A9N8W371</accession>
<comment type="caution">
    <text evidence="2">The sequence shown here is derived from an EMBL/GenBank/DDBJ whole genome shotgun (WGS) entry which is preliminary data.</text>
</comment>
<evidence type="ECO:0000313" key="2">
    <source>
        <dbReference type="EMBL" id="CAG8471943.1"/>
    </source>
</evidence>
<dbReference type="EMBL" id="CAJVQA010000385">
    <property type="protein sequence ID" value="CAG8471943.1"/>
    <property type="molecule type" value="Genomic_DNA"/>
</dbReference>
<reference evidence="2" key="1">
    <citation type="submission" date="2021-06" db="EMBL/GenBank/DDBJ databases">
        <authorList>
            <person name="Kallberg Y."/>
            <person name="Tangrot J."/>
            <person name="Rosling A."/>
        </authorList>
    </citation>
    <scope>NUCLEOTIDE SEQUENCE</scope>
    <source>
        <strain evidence="2">FL966</strain>
    </source>
</reference>
<feature type="region of interest" description="Disordered" evidence="1">
    <location>
        <begin position="530"/>
        <end position="553"/>
    </location>
</feature>